<organism evidence="2 3">
    <name type="scientific">Rhizobium etli 8C-3</name>
    <dbReference type="NCBI Taxonomy" id="538025"/>
    <lineage>
        <taxon>Bacteria</taxon>
        <taxon>Pseudomonadati</taxon>
        <taxon>Pseudomonadota</taxon>
        <taxon>Alphaproteobacteria</taxon>
        <taxon>Hyphomicrobiales</taxon>
        <taxon>Rhizobiaceae</taxon>
        <taxon>Rhizobium/Agrobacterium group</taxon>
        <taxon>Rhizobium</taxon>
    </lineage>
</organism>
<feature type="region of interest" description="Disordered" evidence="1">
    <location>
        <begin position="38"/>
        <end position="63"/>
    </location>
</feature>
<evidence type="ECO:0000313" key="3">
    <source>
        <dbReference type="Proteomes" id="UP000185109"/>
    </source>
</evidence>
<gene>
    <name evidence="2" type="ORF">AM571_CH00130</name>
</gene>
<dbReference type="Gene3D" id="2.30.110.10">
    <property type="entry name" value="Electron Transport, Fmn-binding Protein, Chain A"/>
    <property type="match status" value="1"/>
</dbReference>
<sequence>MYQSPRFRENDLATQQQLIRPHPWVVRDAPAHFIRTQPKAVTGAEPRSRRSKPRWKVSQNRPVAHREGVAVSIGGTTGEAEMLDLVKRDRRLEGNH</sequence>
<dbReference type="InterPro" id="IPR012349">
    <property type="entry name" value="Split_barrel_FMN-bd"/>
</dbReference>
<evidence type="ECO:0000256" key="1">
    <source>
        <dbReference type="SAM" id="MobiDB-lite"/>
    </source>
</evidence>
<evidence type="ECO:0000313" key="2">
    <source>
        <dbReference type="EMBL" id="APO72988.1"/>
    </source>
</evidence>
<name>A0A1L5NYP1_RHIET</name>
<dbReference type="RefSeq" id="WP_074059734.1">
    <property type="nucleotide sequence ID" value="NZ_CP017241.1"/>
</dbReference>
<protein>
    <submittedName>
        <fullName evidence="2">Pyridoxamine 5'-phosphate oxidase-like protein</fullName>
    </submittedName>
</protein>
<dbReference type="EMBL" id="CP017241">
    <property type="protein sequence ID" value="APO72988.1"/>
    <property type="molecule type" value="Genomic_DNA"/>
</dbReference>
<dbReference type="AlphaFoldDB" id="A0A1L5NYP1"/>
<proteinExistence type="predicted"/>
<dbReference type="Proteomes" id="UP000185109">
    <property type="component" value="Chromosome"/>
</dbReference>
<reference evidence="2 3" key="1">
    <citation type="submission" date="2016-09" db="EMBL/GenBank/DDBJ databases">
        <title>The complete genome sequences of Rhizobium gallicum, symbiovars gallicum and phaseoli, symbionts associated to common bean (Phaseolus vulgaris).</title>
        <authorList>
            <person name="Bustos P."/>
            <person name="Santamaria R.I."/>
            <person name="Perez-Carrascal O.M."/>
            <person name="Juarez S."/>
            <person name="Lozano L."/>
            <person name="Martinez-Flores I."/>
            <person name="Martinez-Romero E."/>
            <person name="Cevallos M."/>
            <person name="Romero D."/>
            <person name="Davila G."/>
            <person name="Gonzalez V."/>
        </authorList>
    </citation>
    <scope>NUCLEOTIDE SEQUENCE [LARGE SCALE GENOMIC DNA]</scope>
    <source>
        <strain evidence="2 3">8C-3</strain>
    </source>
</reference>
<accession>A0A1L5NYP1</accession>